<dbReference type="InterPro" id="IPR021109">
    <property type="entry name" value="Peptidase_aspartic_dom_sf"/>
</dbReference>
<accession>A0A9Q3BHT9</accession>
<comment type="caution">
    <text evidence="2">The sequence shown here is derived from an EMBL/GenBank/DDBJ whole genome shotgun (WGS) entry which is preliminary data.</text>
</comment>
<evidence type="ECO:0000256" key="1">
    <source>
        <dbReference type="SAM" id="MobiDB-lite"/>
    </source>
</evidence>
<proteinExistence type="predicted"/>
<keyword evidence="3" id="KW-1185">Reference proteome</keyword>
<protein>
    <submittedName>
        <fullName evidence="2">Uncharacterized protein</fullName>
    </submittedName>
</protein>
<evidence type="ECO:0000313" key="2">
    <source>
        <dbReference type="EMBL" id="MBW0465574.1"/>
    </source>
</evidence>
<dbReference type="OrthoDB" id="3267566at2759"/>
<organism evidence="2 3">
    <name type="scientific">Austropuccinia psidii MF-1</name>
    <dbReference type="NCBI Taxonomy" id="1389203"/>
    <lineage>
        <taxon>Eukaryota</taxon>
        <taxon>Fungi</taxon>
        <taxon>Dikarya</taxon>
        <taxon>Basidiomycota</taxon>
        <taxon>Pucciniomycotina</taxon>
        <taxon>Pucciniomycetes</taxon>
        <taxon>Pucciniales</taxon>
        <taxon>Sphaerophragmiaceae</taxon>
        <taxon>Austropuccinia</taxon>
    </lineage>
</organism>
<dbReference type="EMBL" id="AVOT02001076">
    <property type="protein sequence ID" value="MBW0465574.1"/>
    <property type="molecule type" value="Genomic_DNA"/>
</dbReference>
<evidence type="ECO:0000313" key="3">
    <source>
        <dbReference type="Proteomes" id="UP000765509"/>
    </source>
</evidence>
<feature type="compositionally biased region" description="Low complexity" evidence="1">
    <location>
        <begin position="87"/>
        <end position="103"/>
    </location>
</feature>
<feature type="compositionally biased region" description="Basic and acidic residues" evidence="1">
    <location>
        <begin position="72"/>
        <end position="86"/>
    </location>
</feature>
<feature type="region of interest" description="Disordered" evidence="1">
    <location>
        <begin position="72"/>
        <end position="103"/>
    </location>
</feature>
<gene>
    <name evidence="2" type="ORF">O181_005289</name>
</gene>
<sequence>MKEGGHVLLYIYDLRTLVSRIEDWGERDLIHHFRKGLASRILDKLSSYPSRIDSLQDLMEITLELDTRYHERQKENNNFKEKKPETSKSVSSHPQNSSSSNQKKNFHFQKMEKLHSSFLNGEFKLMGSEKERRFKEGFILIDSGSTNSLIANQFVQKFSLTISGIPEKIPLIILESSESPSLFVTHHTKFIVELSSLPTFEWDFLVIYTPKGEGLILGFEITNNLNKSIHLRKGLITFNSYPSNSSSNDLSFAKSCVALIQDAGEDNSESSLHIFLGNVDLPLSFDHDSLEELWDEEEEPEEIETVMKVLPPAYHHYLDVFSKVKAEKLPPHGTCDHHIELEGSLTMAGLIYSLSNQESDTLRA</sequence>
<dbReference type="Gene3D" id="2.40.70.10">
    <property type="entry name" value="Acid Proteases"/>
    <property type="match status" value="1"/>
</dbReference>
<dbReference type="Proteomes" id="UP000765509">
    <property type="component" value="Unassembled WGS sequence"/>
</dbReference>
<reference evidence="2" key="1">
    <citation type="submission" date="2021-03" db="EMBL/GenBank/DDBJ databases">
        <title>Draft genome sequence of rust myrtle Austropuccinia psidii MF-1, a brazilian biotype.</title>
        <authorList>
            <person name="Quecine M.C."/>
            <person name="Pachon D.M.R."/>
            <person name="Bonatelli M.L."/>
            <person name="Correr F.H."/>
            <person name="Franceschini L.M."/>
            <person name="Leite T.F."/>
            <person name="Margarido G.R.A."/>
            <person name="Almeida C.A."/>
            <person name="Ferrarezi J.A."/>
            <person name="Labate C.A."/>
        </authorList>
    </citation>
    <scope>NUCLEOTIDE SEQUENCE</scope>
    <source>
        <strain evidence="2">MF-1</strain>
    </source>
</reference>
<dbReference type="AlphaFoldDB" id="A0A9Q3BHT9"/>
<name>A0A9Q3BHT9_9BASI</name>